<dbReference type="InterPro" id="IPR057326">
    <property type="entry name" value="KR_dom"/>
</dbReference>
<keyword evidence="8" id="KW-1185">Reference proteome</keyword>
<dbReference type="Gene3D" id="3.30.559.10">
    <property type="entry name" value="Chloramphenicol acetyltransferase-like domain"/>
    <property type="match status" value="2"/>
</dbReference>
<dbReference type="InterPro" id="IPR014031">
    <property type="entry name" value="Ketoacyl_synth_C"/>
</dbReference>
<evidence type="ECO:0000256" key="2">
    <source>
        <dbReference type="ARBA" id="ARBA00022450"/>
    </source>
</evidence>
<organism evidence="7 8">
    <name type="scientific">Chitinophaga qingshengii</name>
    <dbReference type="NCBI Taxonomy" id="1569794"/>
    <lineage>
        <taxon>Bacteria</taxon>
        <taxon>Pseudomonadati</taxon>
        <taxon>Bacteroidota</taxon>
        <taxon>Chitinophagia</taxon>
        <taxon>Chitinophagales</taxon>
        <taxon>Chitinophagaceae</taxon>
        <taxon>Chitinophaga</taxon>
    </lineage>
</organism>
<proteinExistence type="predicted"/>
<sequence>MNNTKKIDTTAIAVVGMSCRFPGAASVDEFWRNLVSGKNTFTWFSREELEAAGISRELLDHPDYIRSIGGILEDKDKYDHYFFGHSPNEAYMTDPQVRVFLQEAWHALEDAGYPFNNATAQPVTGIYAGASNSFVWQAMALFSGKVADMGLFQSQLLANKDLLAVKTAFQLDLRGPAVTVNTACSTSLVAVHLACQALLNNECEVALGGGVSMSYNTIGGYLPQAGSIGSVTGIPKAFDQYADGIVAGEGVGVVVLKRLEDAVRDGNNIYAVIKGSAMNNDGRQKAGFSAPGVKGQAAVIKAAQQAAGITAEEMIFVETHGSATPLGDLIEMEALTQAFETERKAYCGIGAVKSNVGHADVAAGIAGFIKAVMAVKHRLIPPNLSFEVPNLQVDWVNSPFYVVTRPTDVHDDLPMYAGVSSFGIGGTNAHVIIGEAPALPLALPQAAAPQLFVFSAATKTALERYLHQFRSWLRDHPEADPMDVAYTLQIGRRSQAYRLAFMAEGIIGCLKQLEGEQHLVTAGANPELTLRLSESAQSSWSNHPWYLSQPLFKEMTEDLAGIFSTVMATEYPFLQNREREMIWQGLSGILLTYAETRFMMTLLAVPLTVITEGRTALLAPVLSASIDIRTALGIWITLFLAEMPSFLHKKPVGKVLERCEIDPVRVSVLCNFQPIPLQREDFMQETFWQTAMTPSSHKFWQPAAENATVLFLGGHDRKSIRVQAKDAHDMLTYPAAYDVLEVLSRLWQQGCHINWEVLYKSAGRRLVSLPGYVFDQHSFWMQQPKEYIVSAETKGVKETIDKWFYFPGWERSFIHPQAKSIAGTVVVFLLPGLINSAWFRAFVAAAPEKVIGVCPAKTYSRASSDLYYLDPAQRPHYDMLLNDLAVEGHSPQLIVHAWNLVKTVPELTAVKDMLPQGFFSLIYLCQSLAARTLPYRPQLKVLTQGLYQITGAESLQPTGGFAAGILLVARQEIPSLDCIHIDLEKIPGNQVRENEALNNELLHTGKDKQVAYRRGLRWEANYRPLSLSSGEQLPAMLQHGTYLLIGGLGKIGYLVADYLATNLRARLILVGREFLGDPDTWHNLSPESSVGRKVAMVKRLREKGSEVMYYSLEMDDVAQWKNILKAAGPLRGVFHMAGETRNDILQQQLQTLTPESIYPQFLPKVFGVTALFKALQEYSPGFVVLTSSLSSVLGGLGFSSYVAANSFMDAFVHYANMKMPETRWLSVNTAEWLFEAGPDFQHDERTRLFMTPKEGLQSFCSILDNCLLQQVVISTTPLQERIKKWVTLETDEPGPDVHSPSSVITRPAIHTTYAAPVTPAEKEVAAVWSRILGYEQIGVDDNFFELGGDSLKVIMVAANIHKRLKVQIPVATFFRIPTIRQLAHLITDAERKDYLAVVPAEDQYYYPVTAAQRRLFILQQIEPDSTGYNECSLYQLGGDVNEAMLNEAFHKLIQRHDSLRTSFHMPGDDPVLVVHDEVDFQIHHFDCLNDDNPALQFIRPFDITQAPLMRVALANTSAGNKLLMIDFHHLITDGISSQIIIKELVRLYAGDELEQPYLQYKDFALWQQLPEVRQMLAAQERYWLQQFREPLPLLDLPTDFARPLHQTFEGSTCRFILDGETAENIRALAAREEATSNMVLLAVCYIWLAKLSGQQDLVVGTPVAGRSNADLEEIVGMFINTLPLRMQINANETPAEVIKRVKRITLDAFDNQDYPFEMLVEKVAGKRDLGRNPVFDVMFLFQNYIRSMGDETQMLKDRDIEINIGGYEKKTVKFDLSLEVVDDGNAYHVSIHYATRLFTNTTIEYWAAFFTELAAAIPRYTDIAVSQLLPLSQPVVRRHVLPDGEINSTLSTGSIPVMDSQKQSLLLDIWKTVLGKEEIGIHDSFFHLGGDSLKVLRMIAKLNQAGYHTAVRNVFNHDTVAMLAGIIDTKQRRQVPVASDDGRIPLTPIQYWFFENYHTDQHQFNTALMFATAEDLPLEGLEAIFNAMFNHHATLRSTFPMNEKGVRFQQIDNSGEPLLIRDFDLRESAAPVNELQRLVAGLQQHTTLELGPLFTVCRFRFPDRDRILVLIHHLLMDGFSWRLLMEDFQTLYAAYMEGSQLMLPEQSDSYGDWSHRLSTYTSLDTWEEERILWENMLAKPFDLLQSPAGKRFSEQEIRMEAVHLDESETNALITDLGTQFGCGPDEMIISIVTRALYKWKEMREILIAMEGHGRESPWEDMNVSRTVGWFANMYPVNITVKEEEDALLHLQEVRRLIRTIPNKGIGYGIFRYLQHPNDDKWKTDPQITVSYLGQFDEIETQNQVELSFENYGEILSRNIERPYLLKVSGIVIRGRLQLSVFYPYEIFSVEEIMDLLHLIKNEVAHYCLLRNQLQTI</sequence>
<evidence type="ECO:0000256" key="1">
    <source>
        <dbReference type="ARBA" id="ARBA00001957"/>
    </source>
</evidence>
<dbReference type="Gene3D" id="3.40.50.720">
    <property type="entry name" value="NAD(P)-binding Rossmann-like Domain"/>
    <property type="match status" value="1"/>
</dbReference>
<dbReference type="SMART" id="SM00825">
    <property type="entry name" value="PKS_KS"/>
    <property type="match status" value="1"/>
</dbReference>
<dbReference type="SUPFAM" id="SSF52777">
    <property type="entry name" value="CoA-dependent acyltransferases"/>
    <property type="match status" value="4"/>
</dbReference>
<dbReference type="Gene3D" id="3.30.70.3290">
    <property type="match status" value="1"/>
</dbReference>
<dbReference type="PROSITE" id="PS00606">
    <property type="entry name" value="KS3_1"/>
    <property type="match status" value="1"/>
</dbReference>
<dbReference type="Gene3D" id="1.10.1200.10">
    <property type="entry name" value="ACP-like"/>
    <property type="match status" value="2"/>
</dbReference>
<keyword evidence="3" id="KW-0597">Phosphoprotein</keyword>
<dbReference type="PANTHER" id="PTHR43775">
    <property type="entry name" value="FATTY ACID SYNTHASE"/>
    <property type="match status" value="1"/>
</dbReference>
<dbReference type="PROSITE" id="PS52004">
    <property type="entry name" value="KS3_2"/>
    <property type="match status" value="1"/>
</dbReference>
<evidence type="ECO:0000259" key="6">
    <source>
        <dbReference type="PROSITE" id="PS52004"/>
    </source>
</evidence>
<dbReference type="Gene3D" id="3.30.559.30">
    <property type="entry name" value="Nonribosomal peptide synthetase, condensation domain"/>
    <property type="match status" value="2"/>
</dbReference>
<dbReference type="InterPro" id="IPR018201">
    <property type="entry name" value="Ketoacyl_synth_AS"/>
</dbReference>
<dbReference type="Pfam" id="PF00109">
    <property type="entry name" value="ketoacyl-synt"/>
    <property type="match status" value="1"/>
</dbReference>
<dbReference type="SMART" id="SM00823">
    <property type="entry name" value="PKS_PP"/>
    <property type="match status" value="2"/>
</dbReference>
<dbReference type="EMBL" id="JACVFC010000001">
    <property type="protein sequence ID" value="MBC9929259.1"/>
    <property type="molecule type" value="Genomic_DNA"/>
</dbReference>
<dbReference type="InterPro" id="IPR032821">
    <property type="entry name" value="PKS_assoc"/>
</dbReference>
<dbReference type="NCBIfam" id="TIGR01720">
    <property type="entry name" value="NRPS-para261"/>
    <property type="match status" value="1"/>
</dbReference>
<feature type="domain" description="Carrier" evidence="5">
    <location>
        <begin position="1857"/>
        <end position="1931"/>
    </location>
</feature>
<feature type="domain" description="Ketosynthase family 3 (KS3)" evidence="6">
    <location>
        <begin position="9"/>
        <end position="435"/>
    </location>
</feature>
<dbReference type="Pfam" id="PF02801">
    <property type="entry name" value="Ketoacyl-synt_C"/>
    <property type="match status" value="1"/>
</dbReference>
<evidence type="ECO:0000256" key="3">
    <source>
        <dbReference type="ARBA" id="ARBA00022553"/>
    </source>
</evidence>
<dbReference type="InterPro" id="IPR049490">
    <property type="entry name" value="C883_1060-like_KR_N"/>
</dbReference>
<reference evidence="7 8" key="1">
    <citation type="submission" date="2020-09" db="EMBL/GenBank/DDBJ databases">
        <title>Genome sequences of type strains of Chitinophaga qingshengii and Chitinophaga varians.</title>
        <authorList>
            <person name="Kittiwongwattana C."/>
        </authorList>
    </citation>
    <scope>NUCLEOTIDE SEQUENCE [LARGE SCALE GENOMIC DNA]</scope>
    <source>
        <strain evidence="7 8">JCM 30026</strain>
    </source>
</reference>
<dbReference type="InterPro" id="IPR036291">
    <property type="entry name" value="NAD(P)-bd_dom_sf"/>
</dbReference>
<comment type="cofactor">
    <cofactor evidence="1">
        <name>pantetheine 4'-phosphate</name>
        <dbReference type="ChEBI" id="CHEBI:47942"/>
    </cofactor>
</comment>
<name>A0ABR7TJM2_9BACT</name>
<dbReference type="SUPFAM" id="SSF53901">
    <property type="entry name" value="Thiolase-like"/>
    <property type="match status" value="1"/>
</dbReference>
<gene>
    <name evidence="7" type="ORF">ICL07_02670</name>
</gene>
<dbReference type="PANTHER" id="PTHR43775:SF51">
    <property type="entry name" value="INACTIVE PHENOLPHTHIOCEROL SYNTHESIS POLYKETIDE SYNTHASE TYPE I PKS1-RELATED"/>
    <property type="match status" value="1"/>
</dbReference>
<dbReference type="Proteomes" id="UP000659124">
    <property type="component" value="Unassembled WGS sequence"/>
</dbReference>
<dbReference type="InterPro" id="IPR006162">
    <property type="entry name" value="Ppantetheine_attach_site"/>
</dbReference>
<dbReference type="CDD" id="cd19531">
    <property type="entry name" value="LCL_NRPS-like"/>
    <property type="match status" value="1"/>
</dbReference>
<keyword evidence="2" id="KW-0596">Phosphopantetheine</keyword>
<dbReference type="InterPro" id="IPR016039">
    <property type="entry name" value="Thiolase-like"/>
</dbReference>
<dbReference type="SUPFAM" id="SSF51735">
    <property type="entry name" value="NAD(P)-binding Rossmann-fold domains"/>
    <property type="match status" value="2"/>
</dbReference>
<dbReference type="InterPro" id="IPR020841">
    <property type="entry name" value="PKS_Beta-ketoAc_synthase_dom"/>
</dbReference>
<dbReference type="InterPro" id="IPR020806">
    <property type="entry name" value="PKS_PP-bd"/>
</dbReference>
<feature type="domain" description="Carrier" evidence="5">
    <location>
        <begin position="1315"/>
        <end position="1390"/>
    </location>
</feature>
<dbReference type="PROSITE" id="PS00012">
    <property type="entry name" value="PHOSPHOPANTETHEINE"/>
    <property type="match status" value="2"/>
</dbReference>
<evidence type="ECO:0000259" key="5">
    <source>
        <dbReference type="PROSITE" id="PS50075"/>
    </source>
</evidence>
<dbReference type="Pfam" id="PF00550">
    <property type="entry name" value="PP-binding"/>
    <property type="match status" value="2"/>
</dbReference>
<comment type="caution">
    <text evidence="7">The sequence shown here is derived from an EMBL/GenBank/DDBJ whole genome shotgun (WGS) entry which is preliminary data.</text>
</comment>
<dbReference type="InterPro" id="IPR050091">
    <property type="entry name" value="PKS_NRPS_Biosynth_Enz"/>
</dbReference>
<dbReference type="InterPro" id="IPR014030">
    <property type="entry name" value="Ketoacyl_synth_N"/>
</dbReference>
<evidence type="ECO:0000313" key="7">
    <source>
        <dbReference type="EMBL" id="MBC9929259.1"/>
    </source>
</evidence>
<dbReference type="Gene3D" id="3.40.47.10">
    <property type="match status" value="1"/>
</dbReference>
<dbReference type="Pfam" id="PF00668">
    <property type="entry name" value="Condensation"/>
    <property type="match status" value="2"/>
</dbReference>
<keyword evidence="4" id="KW-0808">Transferase</keyword>
<evidence type="ECO:0000313" key="8">
    <source>
        <dbReference type="Proteomes" id="UP000659124"/>
    </source>
</evidence>
<dbReference type="InterPro" id="IPR009081">
    <property type="entry name" value="PP-bd_ACP"/>
</dbReference>
<dbReference type="Pfam" id="PF16197">
    <property type="entry name" value="KAsynt_C_assoc"/>
    <property type="match status" value="1"/>
</dbReference>
<dbReference type="Gene3D" id="1.10.1240.100">
    <property type="match status" value="1"/>
</dbReference>
<dbReference type="InterPro" id="IPR010060">
    <property type="entry name" value="NRPS_synth"/>
</dbReference>
<dbReference type="Pfam" id="PF08659">
    <property type="entry name" value="KR"/>
    <property type="match status" value="1"/>
</dbReference>
<protein>
    <submittedName>
        <fullName evidence="7">KR domain-containing protein</fullName>
    </submittedName>
</protein>
<dbReference type="InterPro" id="IPR001242">
    <property type="entry name" value="Condensation_dom"/>
</dbReference>
<dbReference type="InterPro" id="IPR013968">
    <property type="entry name" value="PKS_KR"/>
</dbReference>
<dbReference type="PROSITE" id="PS51257">
    <property type="entry name" value="PROKAR_LIPOPROTEIN"/>
    <property type="match status" value="1"/>
</dbReference>
<evidence type="ECO:0000256" key="4">
    <source>
        <dbReference type="ARBA" id="ARBA00022679"/>
    </source>
</evidence>
<accession>A0ABR7TJM2</accession>
<dbReference type="SMART" id="SM00822">
    <property type="entry name" value="PKS_KR"/>
    <property type="match status" value="1"/>
</dbReference>
<dbReference type="SUPFAM" id="SSF47336">
    <property type="entry name" value="ACP-like"/>
    <property type="match status" value="2"/>
</dbReference>
<dbReference type="Pfam" id="PF21394">
    <property type="entry name" value="Beta-ketacyl_N"/>
    <property type="match status" value="1"/>
</dbReference>
<dbReference type="CDD" id="cd08953">
    <property type="entry name" value="KR_2_SDR_x"/>
    <property type="match status" value="1"/>
</dbReference>
<dbReference type="CDD" id="cd00833">
    <property type="entry name" value="PKS"/>
    <property type="match status" value="1"/>
</dbReference>
<dbReference type="InterPro" id="IPR036736">
    <property type="entry name" value="ACP-like_sf"/>
</dbReference>
<dbReference type="PROSITE" id="PS50075">
    <property type="entry name" value="CARRIER"/>
    <property type="match status" value="2"/>
</dbReference>
<dbReference type="InterPro" id="IPR023213">
    <property type="entry name" value="CAT-like_dom_sf"/>
</dbReference>
<dbReference type="RefSeq" id="WP_188086398.1">
    <property type="nucleotide sequence ID" value="NZ_JACVFC010000001.1"/>
</dbReference>